<dbReference type="SMART" id="SM01022">
    <property type="entry name" value="ASCH"/>
    <property type="match status" value="1"/>
</dbReference>
<evidence type="ECO:0000313" key="4">
    <source>
        <dbReference type="Proteomes" id="UP000035740"/>
    </source>
</evidence>
<dbReference type="PANTHER" id="PTHR12963:SF0">
    <property type="entry name" value="EXPRESSED PROTEIN"/>
    <property type="match status" value="1"/>
</dbReference>
<dbReference type="AlphaFoldDB" id="A0A0J8E4N9"/>
<dbReference type="Gramene" id="KMS98100">
    <property type="protein sequence ID" value="KMS98100"/>
    <property type="gene ID" value="BVRB_4g095450"/>
</dbReference>
<keyword evidence="4" id="KW-1185">Reference proteome</keyword>
<dbReference type="SUPFAM" id="SSF88697">
    <property type="entry name" value="PUA domain-like"/>
    <property type="match status" value="1"/>
</dbReference>
<accession>A0A0J8E4N9</accession>
<reference evidence="3 4" key="1">
    <citation type="journal article" date="2014" name="Nature">
        <title>The genome of the recently domesticated crop plant sugar beet (Beta vulgaris).</title>
        <authorList>
            <person name="Dohm J.C."/>
            <person name="Minoche A.E."/>
            <person name="Holtgrawe D."/>
            <person name="Capella-Gutierrez S."/>
            <person name="Zakrzewski F."/>
            <person name="Tafer H."/>
            <person name="Rupp O."/>
            <person name="Sorensen T.R."/>
            <person name="Stracke R."/>
            <person name="Reinhardt R."/>
            <person name="Goesmann A."/>
            <person name="Kraft T."/>
            <person name="Schulz B."/>
            <person name="Stadler P.F."/>
            <person name="Schmidt T."/>
            <person name="Gabaldon T."/>
            <person name="Lehrach H."/>
            <person name="Weisshaar B."/>
            <person name="Himmelbauer H."/>
        </authorList>
    </citation>
    <scope>NUCLEOTIDE SEQUENCE [LARGE SCALE GENOMIC DNA]</scope>
    <source>
        <tissue evidence="3">Taproot</tissue>
    </source>
</reference>
<dbReference type="InterPro" id="IPR007374">
    <property type="entry name" value="ASCH_domain"/>
</dbReference>
<organism evidence="3 4">
    <name type="scientific">Beta vulgaris subsp. vulgaris</name>
    <name type="common">Beet</name>
    <dbReference type="NCBI Taxonomy" id="3555"/>
    <lineage>
        <taxon>Eukaryota</taxon>
        <taxon>Viridiplantae</taxon>
        <taxon>Streptophyta</taxon>
        <taxon>Embryophyta</taxon>
        <taxon>Tracheophyta</taxon>
        <taxon>Spermatophyta</taxon>
        <taxon>Magnoliopsida</taxon>
        <taxon>eudicotyledons</taxon>
        <taxon>Gunneridae</taxon>
        <taxon>Pentapetalae</taxon>
        <taxon>Caryophyllales</taxon>
        <taxon>Chenopodiaceae</taxon>
        <taxon>Betoideae</taxon>
        <taxon>Beta</taxon>
    </lineage>
</organism>
<dbReference type="Proteomes" id="UP000035740">
    <property type="component" value="Unassembled WGS sequence"/>
</dbReference>
<dbReference type="OrthoDB" id="338816at2759"/>
<dbReference type="InterPro" id="IPR015947">
    <property type="entry name" value="PUA-like_sf"/>
</dbReference>
<name>A0A0J8E4N9_BETVV</name>
<sequence length="311" mass="34937">MRRRNQYRNYYEDPCLTMHQPWASLLVYGIKRIEGRSWPAPIRGRLWIHAASKVPDVATIKAMENFYREIYALDGVTDLKFPDQYPISRIIGCVEVVGSLRREELACWKAVPEGVRLEGLTDFCWLCEKPQKLLDPLKMRGDQGVYNLERKIAEAAIRGLLPVETPCVIKFPLPNPADHYSLRPGSLPFDKSENKVNGAEKPVSLIAAIDGARAAATQFSRKDNKPPKDTRQDNNMNDRELTNKLKGVFLEENTGKTCADAESNDRTVGKTKLDDVTKQKQRGSSSLRILDQPLAGSSLIFSAAVKGIRPV</sequence>
<gene>
    <name evidence="3" type="ORF">BVRB_4g095450</name>
</gene>
<dbReference type="InterPro" id="IPR039128">
    <property type="entry name" value="TRIP4-like"/>
</dbReference>
<proteinExistence type="predicted"/>
<dbReference type="eggNOG" id="KOG2845">
    <property type="taxonomic scope" value="Eukaryota"/>
</dbReference>
<evidence type="ECO:0000313" key="3">
    <source>
        <dbReference type="EMBL" id="KMS98100.1"/>
    </source>
</evidence>
<feature type="domain" description="ASCH" evidence="2">
    <location>
        <begin position="16"/>
        <end position="119"/>
    </location>
</feature>
<dbReference type="Gene3D" id="2.30.130.30">
    <property type="entry name" value="Hypothetical protein"/>
    <property type="match status" value="1"/>
</dbReference>
<dbReference type="CDD" id="cd06554">
    <property type="entry name" value="ASCH_ASC-1_like"/>
    <property type="match status" value="1"/>
</dbReference>
<feature type="region of interest" description="Disordered" evidence="1">
    <location>
        <begin position="216"/>
        <end position="240"/>
    </location>
</feature>
<dbReference type="PANTHER" id="PTHR12963">
    <property type="entry name" value="THYROID RECEPTOR INTERACTING PROTEIN RELATED"/>
    <property type="match status" value="1"/>
</dbReference>
<dbReference type="Pfam" id="PF04266">
    <property type="entry name" value="ASCH"/>
    <property type="match status" value="1"/>
</dbReference>
<dbReference type="EMBL" id="KQ090267">
    <property type="protein sequence ID" value="KMS98100.1"/>
    <property type="molecule type" value="Genomic_DNA"/>
</dbReference>
<protein>
    <recommendedName>
        <fullName evidence="2">ASCH domain-containing protein</fullName>
    </recommendedName>
</protein>
<dbReference type="KEGG" id="bvg:104907530"/>
<dbReference type="OMA" id="RSMENDN"/>
<evidence type="ECO:0000259" key="2">
    <source>
        <dbReference type="SMART" id="SM01022"/>
    </source>
</evidence>
<feature type="compositionally biased region" description="Basic and acidic residues" evidence="1">
    <location>
        <begin position="220"/>
        <end position="240"/>
    </location>
</feature>
<dbReference type="FunFam" id="2.30.130.30:FF:000002">
    <property type="entry name" value="Activating signal cointegrator 1"/>
    <property type="match status" value="1"/>
</dbReference>
<evidence type="ECO:0000256" key="1">
    <source>
        <dbReference type="SAM" id="MobiDB-lite"/>
    </source>
</evidence>